<feature type="compositionally biased region" description="Pro residues" evidence="1">
    <location>
        <begin position="25"/>
        <end position="50"/>
    </location>
</feature>
<keyword evidence="3" id="KW-1185">Reference proteome</keyword>
<dbReference type="EMBL" id="UYYA01000359">
    <property type="protein sequence ID" value="VDM53631.1"/>
    <property type="molecule type" value="Genomic_DNA"/>
</dbReference>
<feature type="region of interest" description="Disordered" evidence="1">
    <location>
        <begin position="1"/>
        <end position="85"/>
    </location>
</feature>
<dbReference type="WBParaSite" id="ACOC_0000204501-mRNA-1">
    <property type="protein sequence ID" value="ACOC_0000204501-mRNA-1"/>
    <property type="gene ID" value="ACOC_0000204501"/>
</dbReference>
<dbReference type="AlphaFoldDB" id="A0A0R3PDL5"/>
<proteinExistence type="predicted"/>
<dbReference type="Proteomes" id="UP000267027">
    <property type="component" value="Unassembled WGS sequence"/>
</dbReference>
<evidence type="ECO:0000313" key="4">
    <source>
        <dbReference type="WBParaSite" id="ACOC_0000204501-mRNA-1"/>
    </source>
</evidence>
<reference evidence="2 3" key="2">
    <citation type="submission" date="2018-11" db="EMBL/GenBank/DDBJ databases">
        <authorList>
            <consortium name="Pathogen Informatics"/>
        </authorList>
    </citation>
    <scope>NUCLEOTIDE SEQUENCE [LARGE SCALE GENOMIC DNA]</scope>
    <source>
        <strain evidence="2 3">Costa Rica</strain>
    </source>
</reference>
<evidence type="ECO:0000313" key="3">
    <source>
        <dbReference type="Proteomes" id="UP000267027"/>
    </source>
</evidence>
<sequence length="99" mass="10701">MGCEHEQLWPPGDAQTPELELPGAGLPPPTRPPPQTSPPPLPSPPTPPPSQQREVQRPSKTPPPCVIQNSPSRHSQKMSEEESSEARLVVYVIGVLTNC</sequence>
<evidence type="ECO:0000256" key="1">
    <source>
        <dbReference type="SAM" id="MobiDB-lite"/>
    </source>
</evidence>
<gene>
    <name evidence="2" type="ORF">ACOC_LOCUS2046</name>
</gene>
<organism evidence="4">
    <name type="scientific">Angiostrongylus costaricensis</name>
    <name type="common">Nematode worm</name>
    <dbReference type="NCBI Taxonomy" id="334426"/>
    <lineage>
        <taxon>Eukaryota</taxon>
        <taxon>Metazoa</taxon>
        <taxon>Ecdysozoa</taxon>
        <taxon>Nematoda</taxon>
        <taxon>Chromadorea</taxon>
        <taxon>Rhabditida</taxon>
        <taxon>Rhabditina</taxon>
        <taxon>Rhabditomorpha</taxon>
        <taxon>Strongyloidea</taxon>
        <taxon>Metastrongylidae</taxon>
        <taxon>Angiostrongylus</taxon>
    </lineage>
</organism>
<name>A0A0R3PDL5_ANGCS</name>
<accession>A0A0R3PDL5</accession>
<protein>
    <submittedName>
        <fullName evidence="4">Rhoa gtpase effector dia/diaphanous</fullName>
    </submittedName>
</protein>
<reference evidence="4" key="1">
    <citation type="submission" date="2017-02" db="UniProtKB">
        <authorList>
            <consortium name="WormBaseParasite"/>
        </authorList>
    </citation>
    <scope>IDENTIFICATION</scope>
</reference>
<evidence type="ECO:0000313" key="2">
    <source>
        <dbReference type="EMBL" id="VDM53631.1"/>
    </source>
</evidence>